<dbReference type="AlphaFoldDB" id="A0AAV4VN47"/>
<comment type="caution">
    <text evidence="1">The sequence shown here is derived from an EMBL/GenBank/DDBJ whole genome shotgun (WGS) entry which is preliminary data.</text>
</comment>
<dbReference type="Proteomes" id="UP001054945">
    <property type="component" value="Unassembled WGS sequence"/>
</dbReference>
<evidence type="ECO:0000313" key="1">
    <source>
        <dbReference type="EMBL" id="GIY71652.1"/>
    </source>
</evidence>
<gene>
    <name evidence="1" type="ORF">CEXT_573261</name>
</gene>
<keyword evidence="2" id="KW-1185">Reference proteome</keyword>
<organism evidence="1 2">
    <name type="scientific">Caerostris extrusa</name>
    <name type="common">Bark spider</name>
    <name type="synonym">Caerostris bankana</name>
    <dbReference type="NCBI Taxonomy" id="172846"/>
    <lineage>
        <taxon>Eukaryota</taxon>
        <taxon>Metazoa</taxon>
        <taxon>Ecdysozoa</taxon>
        <taxon>Arthropoda</taxon>
        <taxon>Chelicerata</taxon>
        <taxon>Arachnida</taxon>
        <taxon>Araneae</taxon>
        <taxon>Araneomorphae</taxon>
        <taxon>Entelegynae</taxon>
        <taxon>Araneoidea</taxon>
        <taxon>Araneidae</taxon>
        <taxon>Caerostris</taxon>
    </lineage>
</organism>
<accession>A0AAV4VN47</accession>
<protein>
    <submittedName>
        <fullName evidence="1">Uncharacterized protein</fullName>
    </submittedName>
</protein>
<proteinExistence type="predicted"/>
<sequence length="94" mass="11172">MQAYIRKIGYGKQDEEECRRISNIQKIGYGKQDKEECRRISNNQVAIKILIILKLQTTMAFHIQDYDMKKKLFRKGCFPLLSMQRSNCQILLEE</sequence>
<dbReference type="EMBL" id="BPLR01014837">
    <property type="protein sequence ID" value="GIY71652.1"/>
    <property type="molecule type" value="Genomic_DNA"/>
</dbReference>
<name>A0AAV4VN47_CAEEX</name>
<reference evidence="1 2" key="1">
    <citation type="submission" date="2021-06" db="EMBL/GenBank/DDBJ databases">
        <title>Caerostris extrusa draft genome.</title>
        <authorList>
            <person name="Kono N."/>
            <person name="Arakawa K."/>
        </authorList>
    </citation>
    <scope>NUCLEOTIDE SEQUENCE [LARGE SCALE GENOMIC DNA]</scope>
</reference>
<evidence type="ECO:0000313" key="2">
    <source>
        <dbReference type="Proteomes" id="UP001054945"/>
    </source>
</evidence>